<dbReference type="PATRIC" id="fig|999419.3.peg.3042"/>
<dbReference type="HOGENOM" id="CLU_1165027_0_0_10"/>
<comment type="caution">
    <text evidence="2">The sequence shown here is derived from an EMBL/GenBank/DDBJ whole genome shotgun (WGS) entry which is preliminary data.</text>
</comment>
<accession>K5YXH8</accession>
<evidence type="ECO:0000313" key="3">
    <source>
        <dbReference type="Proteomes" id="UP000001218"/>
    </source>
</evidence>
<proteinExistence type="predicted"/>
<keyword evidence="1" id="KW-0472">Membrane</keyword>
<dbReference type="EMBL" id="AGZP01000027">
    <property type="protein sequence ID" value="EKN07859.1"/>
    <property type="molecule type" value="Genomic_DNA"/>
</dbReference>
<keyword evidence="1" id="KW-0812">Transmembrane</keyword>
<gene>
    <name evidence="2" type="ORF">HMPREF1077_02971</name>
</gene>
<protein>
    <submittedName>
        <fullName evidence="2">Uncharacterized protein</fullName>
    </submittedName>
</protein>
<dbReference type="AlphaFoldDB" id="K5YXH8"/>
<keyword evidence="1" id="KW-1133">Transmembrane helix</keyword>
<feature type="transmembrane region" description="Helical" evidence="1">
    <location>
        <begin position="30"/>
        <end position="51"/>
    </location>
</feature>
<reference evidence="2 3" key="1">
    <citation type="submission" date="2012-02" db="EMBL/GenBank/DDBJ databases">
        <title>The Genome Sequence of Parabacteroides johnsonii CL02T12C29.</title>
        <authorList>
            <consortium name="The Broad Institute Genome Sequencing Platform"/>
            <person name="Earl A."/>
            <person name="Ward D."/>
            <person name="Feldgarden M."/>
            <person name="Gevers D."/>
            <person name="Zitomersky N.L."/>
            <person name="Coyne M.J."/>
            <person name="Comstock L.E."/>
            <person name="Young S.K."/>
            <person name="Zeng Q."/>
            <person name="Gargeya S."/>
            <person name="Fitzgerald M."/>
            <person name="Haas B."/>
            <person name="Abouelleil A."/>
            <person name="Alvarado L."/>
            <person name="Arachchi H.M."/>
            <person name="Berlin A."/>
            <person name="Chapman S.B."/>
            <person name="Gearin G."/>
            <person name="Goldberg J."/>
            <person name="Griggs A."/>
            <person name="Gujja S."/>
            <person name="Hansen M."/>
            <person name="Heiman D."/>
            <person name="Howarth C."/>
            <person name="Larimer J."/>
            <person name="Lui A."/>
            <person name="MacDonald P.J.P."/>
            <person name="McCowen C."/>
            <person name="Montmayeur A."/>
            <person name="Murphy C."/>
            <person name="Neiman D."/>
            <person name="Pearson M."/>
            <person name="Priest M."/>
            <person name="Roberts A."/>
            <person name="Saif S."/>
            <person name="Shea T."/>
            <person name="Sisk P."/>
            <person name="Stolte C."/>
            <person name="Sykes S."/>
            <person name="Wortman J."/>
            <person name="Nusbaum C."/>
            <person name="Birren B."/>
        </authorList>
    </citation>
    <scope>NUCLEOTIDE SEQUENCE [LARGE SCALE GENOMIC DNA]</scope>
    <source>
        <strain evidence="2 3">CL02T12C29</strain>
    </source>
</reference>
<evidence type="ECO:0000256" key="1">
    <source>
        <dbReference type="SAM" id="Phobius"/>
    </source>
</evidence>
<evidence type="ECO:0000313" key="2">
    <source>
        <dbReference type="EMBL" id="EKN07859.1"/>
    </source>
</evidence>
<dbReference type="eggNOG" id="ENOG5033T2W">
    <property type="taxonomic scope" value="Bacteria"/>
</dbReference>
<dbReference type="Proteomes" id="UP000001218">
    <property type="component" value="Unassembled WGS sequence"/>
</dbReference>
<name>K5YXH8_9BACT</name>
<organism evidence="2 3">
    <name type="scientific">Parabacteroides johnsonii CL02T12C29</name>
    <dbReference type="NCBI Taxonomy" id="999419"/>
    <lineage>
        <taxon>Bacteria</taxon>
        <taxon>Pseudomonadati</taxon>
        <taxon>Bacteroidota</taxon>
        <taxon>Bacteroidia</taxon>
        <taxon>Bacteroidales</taxon>
        <taxon>Tannerellaceae</taxon>
        <taxon>Parabacteroides</taxon>
    </lineage>
</organism>
<sequence length="255" mass="28772">MWGILYRTGTDWLLQIINLSYISVMKLRNISIISAGIIMLLLPVKASAYIIPKDLPTIEALIALHKAIKKDEDKALTRVATSYGEQSLIEKGAEKFNDVRTTLDTRLNNAYSYLVLAGAISSTANSLYQLVTEYKDFTGNTFSHVSKKPFVAWYYADANVAISREIQHCYRLYASVAASGINLMKASMDEKLNLVMTLKASIDRARYIIDNANLYCFLVTDCGWKPDYIWEILNSNVKNEIAERVINKWNQGYAG</sequence>